<evidence type="ECO:0000313" key="2">
    <source>
        <dbReference type="EMBL" id="GIX86076.1"/>
    </source>
</evidence>
<reference evidence="2 3" key="1">
    <citation type="submission" date="2021-06" db="EMBL/GenBank/DDBJ databases">
        <title>Caerostris extrusa draft genome.</title>
        <authorList>
            <person name="Kono N."/>
            <person name="Arakawa K."/>
        </authorList>
    </citation>
    <scope>NUCLEOTIDE SEQUENCE [LARGE SCALE GENOMIC DNA]</scope>
</reference>
<gene>
    <name evidence="2" type="ORF">CEXT_751631</name>
</gene>
<feature type="chain" id="PRO_5043461564" evidence="1">
    <location>
        <begin position="24"/>
        <end position="114"/>
    </location>
</feature>
<dbReference type="EMBL" id="BPLR01003563">
    <property type="protein sequence ID" value="GIX86076.1"/>
    <property type="molecule type" value="Genomic_DNA"/>
</dbReference>
<accession>A0AAV4NQ81</accession>
<dbReference type="AlphaFoldDB" id="A0AAV4NQ81"/>
<comment type="caution">
    <text evidence="2">The sequence shown here is derived from an EMBL/GenBank/DDBJ whole genome shotgun (WGS) entry which is preliminary data.</text>
</comment>
<evidence type="ECO:0000256" key="1">
    <source>
        <dbReference type="SAM" id="SignalP"/>
    </source>
</evidence>
<proteinExistence type="predicted"/>
<sequence>MQAPFKVLPVSFLLELYPSASLALSWDRCSAGGSETSKLESLIASAISLAPIYFNGSLRRLLKLRDRCSRVQAQTRIFSLPPPNSLSSLSLFVPRPPPPLPLPLRIPPTPLSRA</sequence>
<dbReference type="Proteomes" id="UP001054945">
    <property type="component" value="Unassembled WGS sequence"/>
</dbReference>
<keyword evidence="1" id="KW-0732">Signal</keyword>
<organism evidence="2 3">
    <name type="scientific">Caerostris extrusa</name>
    <name type="common">Bark spider</name>
    <name type="synonym">Caerostris bankana</name>
    <dbReference type="NCBI Taxonomy" id="172846"/>
    <lineage>
        <taxon>Eukaryota</taxon>
        <taxon>Metazoa</taxon>
        <taxon>Ecdysozoa</taxon>
        <taxon>Arthropoda</taxon>
        <taxon>Chelicerata</taxon>
        <taxon>Arachnida</taxon>
        <taxon>Araneae</taxon>
        <taxon>Araneomorphae</taxon>
        <taxon>Entelegynae</taxon>
        <taxon>Araneoidea</taxon>
        <taxon>Araneidae</taxon>
        <taxon>Caerostris</taxon>
    </lineage>
</organism>
<evidence type="ECO:0000313" key="3">
    <source>
        <dbReference type="Proteomes" id="UP001054945"/>
    </source>
</evidence>
<name>A0AAV4NQ81_CAEEX</name>
<protein>
    <submittedName>
        <fullName evidence="2">Uncharacterized protein</fullName>
    </submittedName>
</protein>
<feature type="signal peptide" evidence="1">
    <location>
        <begin position="1"/>
        <end position="23"/>
    </location>
</feature>
<keyword evidence="3" id="KW-1185">Reference proteome</keyword>